<proteinExistence type="predicted"/>
<evidence type="ECO:0000259" key="1">
    <source>
        <dbReference type="Pfam" id="PF10544"/>
    </source>
</evidence>
<protein>
    <recommendedName>
        <fullName evidence="1">Bacteriophage T5 Orf172 DNA-binding domain-containing protein</fullName>
    </recommendedName>
</protein>
<evidence type="ECO:0000313" key="3">
    <source>
        <dbReference type="Proteomes" id="UP001209654"/>
    </source>
</evidence>
<dbReference type="Proteomes" id="UP001209654">
    <property type="component" value="Unassembled WGS sequence"/>
</dbReference>
<comment type="caution">
    <text evidence="2">The sequence shown here is derived from an EMBL/GenBank/DDBJ whole genome shotgun (WGS) entry which is preliminary data.</text>
</comment>
<dbReference type="Pfam" id="PF10544">
    <property type="entry name" value="T5orf172"/>
    <property type="match status" value="1"/>
</dbReference>
<keyword evidence="3" id="KW-1185">Reference proteome</keyword>
<name>A0ABQ5MZV3_9MICC</name>
<reference evidence="2 3" key="1">
    <citation type="journal article" date="2023" name="Int. J. Syst. Evol. Microbiol.">
        <title>Arthrobacter mangrovi sp. nov., an actinobacterium isolated from the rhizosphere of a mangrove.</title>
        <authorList>
            <person name="Hamada M."/>
            <person name="Saitou S."/>
            <person name="Enomoto N."/>
            <person name="Nanri K."/>
            <person name="Hidaka K."/>
            <person name="Miura T."/>
            <person name="Tamura T."/>
        </authorList>
    </citation>
    <scope>NUCLEOTIDE SEQUENCE [LARGE SCALE GENOMIC DNA]</scope>
    <source>
        <strain evidence="2 3">NBRC 112813</strain>
    </source>
</reference>
<organism evidence="2 3">
    <name type="scientific">Arthrobacter mangrovi</name>
    <dbReference type="NCBI Taxonomy" id="2966350"/>
    <lineage>
        <taxon>Bacteria</taxon>
        <taxon>Bacillati</taxon>
        <taxon>Actinomycetota</taxon>
        <taxon>Actinomycetes</taxon>
        <taxon>Micrococcales</taxon>
        <taxon>Micrococcaceae</taxon>
        <taxon>Arthrobacter</taxon>
    </lineage>
</organism>
<dbReference type="EMBL" id="BRVS01000038">
    <property type="protein sequence ID" value="GLB69506.1"/>
    <property type="molecule type" value="Genomic_DNA"/>
</dbReference>
<feature type="domain" description="Bacteriophage T5 Orf172 DNA-binding" evidence="1">
    <location>
        <begin position="129"/>
        <end position="228"/>
    </location>
</feature>
<sequence length="234" mass="26439">MGEGPDTYRFEGIPLTPNVIAELAQELMAESIFRRSDLIERVQEYHTARGGALTTSDVTSMTKKALQTLTRTGALEPAGTYGRWRWLQDRTIAPVELGLDEFSGEGREDDEIDFASDAVVDGIGQGSVYAYYFPSYKELACLKNEDRWPLKVGMTSLSDAHIRITDQQGTALPEAPVVAYIRRTDTPRKLEQALHSVLFFRGQQLEDAPGSEWFWSNPEEIKSIVDWVFAREWQ</sequence>
<evidence type="ECO:0000313" key="2">
    <source>
        <dbReference type="EMBL" id="GLB69506.1"/>
    </source>
</evidence>
<dbReference type="RefSeq" id="WP_264797602.1">
    <property type="nucleotide sequence ID" value="NZ_BRVS01000038.1"/>
</dbReference>
<gene>
    <name evidence="2" type="ORF">AHIS1636_39510</name>
</gene>
<accession>A0ABQ5MZV3</accession>
<dbReference type="InterPro" id="IPR018306">
    <property type="entry name" value="Phage_T5_Orf172_DNA-bd"/>
</dbReference>